<dbReference type="WBParaSite" id="RSKR_0000239900.1">
    <property type="protein sequence ID" value="RSKR_0000239900.1"/>
    <property type="gene ID" value="RSKR_0000239900"/>
</dbReference>
<accession>A0AC35TNL2</accession>
<organism evidence="1 2">
    <name type="scientific">Rhabditophanes sp. KR3021</name>
    <dbReference type="NCBI Taxonomy" id="114890"/>
    <lineage>
        <taxon>Eukaryota</taxon>
        <taxon>Metazoa</taxon>
        <taxon>Ecdysozoa</taxon>
        <taxon>Nematoda</taxon>
        <taxon>Chromadorea</taxon>
        <taxon>Rhabditida</taxon>
        <taxon>Tylenchina</taxon>
        <taxon>Panagrolaimomorpha</taxon>
        <taxon>Strongyloidoidea</taxon>
        <taxon>Alloionematidae</taxon>
        <taxon>Rhabditophanes</taxon>
    </lineage>
</organism>
<evidence type="ECO:0000313" key="1">
    <source>
        <dbReference type="Proteomes" id="UP000095286"/>
    </source>
</evidence>
<protein>
    <submittedName>
        <fullName evidence="2">TPR_REGION domain-containing protein</fullName>
    </submittedName>
</protein>
<evidence type="ECO:0000313" key="2">
    <source>
        <dbReference type="WBParaSite" id="RSKR_0000239900.1"/>
    </source>
</evidence>
<proteinExistence type="predicted"/>
<sequence>MDSTQEMILSITKLVKEKNYDEAIVKAENLFKNRIKDHNLFVFAANAYINTAKFGKAKKCFLKGITLSPGKKIAYSGIIKMFDDKQIEASQDTLLAVDKLMHLEVGDPIKVSALTEKRSAMWLDLKMYDKLEDQLADINFLQKLLQSRAYIQFSAKF</sequence>
<dbReference type="Proteomes" id="UP000095286">
    <property type="component" value="Unplaced"/>
</dbReference>
<reference evidence="2" key="1">
    <citation type="submission" date="2016-11" db="UniProtKB">
        <authorList>
            <consortium name="WormBaseParasite"/>
        </authorList>
    </citation>
    <scope>IDENTIFICATION</scope>
    <source>
        <strain evidence="2">KR3021</strain>
    </source>
</reference>
<name>A0AC35TNL2_9BILA</name>